<dbReference type="PANTHER" id="PTHR38474:SF2">
    <property type="entry name" value="CHLORAMPHENICOL ACETYLTRANSFERASE"/>
    <property type="match status" value="1"/>
</dbReference>
<comment type="caution">
    <text evidence="12">The sequence shown here is derived from an EMBL/GenBank/DDBJ whole genome shotgun (WGS) entry which is preliminary data.</text>
</comment>
<comment type="catalytic activity">
    <reaction evidence="10">
        <text>chloramphenicol + acetyl-CoA = chloramphenicol 3-acetate + CoA</text>
        <dbReference type="Rhea" id="RHEA:18421"/>
        <dbReference type="ChEBI" id="CHEBI:16730"/>
        <dbReference type="ChEBI" id="CHEBI:17698"/>
        <dbReference type="ChEBI" id="CHEBI:57287"/>
        <dbReference type="ChEBI" id="CHEBI:57288"/>
        <dbReference type="EC" id="2.3.1.28"/>
    </reaction>
</comment>
<comment type="similarity">
    <text evidence="2 11">Belongs to the chloramphenicol acetyltransferase family.</text>
</comment>
<keyword evidence="7 10" id="KW-0046">Antibiotic resistance</keyword>
<keyword evidence="13" id="KW-1185">Reference proteome</keyword>
<dbReference type="PIRSF" id="PIRSF000440">
    <property type="entry name" value="CAT"/>
    <property type="match status" value="1"/>
</dbReference>
<dbReference type="InterPro" id="IPR018372">
    <property type="entry name" value="Chloramphenicol_AcTrfase_AS"/>
</dbReference>
<dbReference type="SMART" id="SM01059">
    <property type="entry name" value="CAT"/>
    <property type="match status" value="1"/>
</dbReference>
<dbReference type="Pfam" id="PF00302">
    <property type="entry name" value="CAT"/>
    <property type="match status" value="1"/>
</dbReference>
<evidence type="ECO:0000256" key="1">
    <source>
        <dbReference type="ARBA" id="ARBA00002150"/>
    </source>
</evidence>
<dbReference type="AlphaFoldDB" id="A0A926HNR1"/>
<comment type="function">
    <text evidence="1 10">This enzyme is an effector of chloramphenicol resistance in bacteria.</text>
</comment>
<sequence length="207" mass="23726">MVFTPVNRETWAREEYFEHYFSAQPCTYSMCVKLDITPILQRGQKLYPTMLYAITAAVNRHEAFRYAINAQGQLGLYSQMLPCYTVFHKDTHTFSTIWTAFCQDYDAFCAAYEADLAAYGDKPGFLAKPGLPENHFNVSMIPWATFEGFNLNLEKGYTYLLPIFTLGRYVEADGKYLIPLALQVHHAVCDGYHACQFIHDLQALIAR</sequence>
<evidence type="ECO:0000256" key="2">
    <source>
        <dbReference type="ARBA" id="ARBA00010571"/>
    </source>
</evidence>
<dbReference type="InterPro" id="IPR001707">
    <property type="entry name" value="Cmp_AcTrfase"/>
</dbReference>
<name>A0A926HNR1_9FIRM</name>
<dbReference type="RefSeq" id="WP_249285705.1">
    <property type="nucleotide sequence ID" value="NZ_JACRSO010000005.1"/>
</dbReference>
<dbReference type="EC" id="2.3.1.28" evidence="4 10"/>
<keyword evidence="8 10" id="KW-0012">Acyltransferase</keyword>
<comment type="subunit">
    <text evidence="3">Homotrimer.</text>
</comment>
<keyword evidence="6 10" id="KW-0808">Transferase</keyword>
<feature type="active site" description="Proton acceptor" evidence="9">
    <location>
        <position position="186"/>
    </location>
</feature>
<evidence type="ECO:0000256" key="7">
    <source>
        <dbReference type="ARBA" id="ARBA00023251"/>
    </source>
</evidence>
<dbReference type="SUPFAM" id="SSF52777">
    <property type="entry name" value="CoA-dependent acyltransferases"/>
    <property type="match status" value="1"/>
</dbReference>
<dbReference type="GO" id="GO:0046677">
    <property type="term" value="P:response to antibiotic"/>
    <property type="evidence" value="ECO:0007669"/>
    <property type="project" value="UniProtKB-KW"/>
</dbReference>
<reference evidence="12" key="1">
    <citation type="submission" date="2020-08" db="EMBL/GenBank/DDBJ databases">
        <title>Genome public.</title>
        <authorList>
            <person name="Liu C."/>
            <person name="Sun Q."/>
        </authorList>
    </citation>
    <scope>NUCLEOTIDE SEQUENCE</scope>
    <source>
        <strain evidence="12">NSJ-44</strain>
    </source>
</reference>
<organism evidence="12 13">
    <name type="scientific">Luoshenia tenuis</name>
    <dbReference type="NCBI Taxonomy" id="2763654"/>
    <lineage>
        <taxon>Bacteria</taxon>
        <taxon>Bacillati</taxon>
        <taxon>Bacillota</taxon>
        <taxon>Clostridia</taxon>
        <taxon>Christensenellales</taxon>
        <taxon>Christensenellaceae</taxon>
        <taxon>Luoshenia</taxon>
    </lineage>
</organism>
<evidence type="ECO:0000256" key="8">
    <source>
        <dbReference type="ARBA" id="ARBA00023315"/>
    </source>
</evidence>
<evidence type="ECO:0000256" key="3">
    <source>
        <dbReference type="ARBA" id="ARBA00011233"/>
    </source>
</evidence>
<dbReference type="InterPro" id="IPR023213">
    <property type="entry name" value="CAT-like_dom_sf"/>
</dbReference>
<dbReference type="EMBL" id="JACRSO010000005">
    <property type="protein sequence ID" value="MBC8529925.1"/>
    <property type="molecule type" value="Genomic_DNA"/>
</dbReference>
<dbReference type="PANTHER" id="PTHR38474">
    <property type="entry name" value="SLR0299 PROTEIN"/>
    <property type="match status" value="1"/>
</dbReference>
<evidence type="ECO:0000256" key="11">
    <source>
        <dbReference type="RuleBase" id="RU004156"/>
    </source>
</evidence>
<evidence type="ECO:0000313" key="12">
    <source>
        <dbReference type="EMBL" id="MBC8529925.1"/>
    </source>
</evidence>
<evidence type="ECO:0000256" key="6">
    <source>
        <dbReference type="ARBA" id="ARBA00022679"/>
    </source>
</evidence>
<evidence type="ECO:0000256" key="5">
    <source>
        <dbReference type="ARBA" id="ARBA00020291"/>
    </source>
</evidence>
<evidence type="ECO:0000256" key="10">
    <source>
        <dbReference type="RuleBase" id="RU000503"/>
    </source>
</evidence>
<dbReference type="Proteomes" id="UP000654279">
    <property type="component" value="Unassembled WGS sequence"/>
</dbReference>
<proteinExistence type="inferred from homology"/>
<dbReference type="Gene3D" id="3.30.559.10">
    <property type="entry name" value="Chloramphenicol acetyltransferase-like domain"/>
    <property type="match status" value="1"/>
</dbReference>
<accession>A0A926HNR1</accession>
<evidence type="ECO:0000256" key="9">
    <source>
        <dbReference type="PIRSR" id="PIRSR000440-1"/>
    </source>
</evidence>
<dbReference type="PROSITE" id="PS00100">
    <property type="entry name" value="CAT"/>
    <property type="match status" value="1"/>
</dbReference>
<dbReference type="NCBIfam" id="NF000491">
    <property type="entry name" value="chloram_CatA"/>
    <property type="match status" value="1"/>
</dbReference>
<protein>
    <recommendedName>
        <fullName evidence="5 10">Chloramphenicol acetyltransferase</fullName>
        <ecNumber evidence="4 10">2.3.1.28</ecNumber>
    </recommendedName>
</protein>
<evidence type="ECO:0000313" key="13">
    <source>
        <dbReference type="Proteomes" id="UP000654279"/>
    </source>
</evidence>
<dbReference type="GO" id="GO:0008811">
    <property type="term" value="F:chloramphenicol O-acetyltransferase activity"/>
    <property type="evidence" value="ECO:0007669"/>
    <property type="project" value="UniProtKB-EC"/>
</dbReference>
<evidence type="ECO:0000256" key="4">
    <source>
        <dbReference type="ARBA" id="ARBA00013235"/>
    </source>
</evidence>
<gene>
    <name evidence="12" type="primary">catA</name>
    <name evidence="12" type="ORF">H8699_10845</name>
</gene>